<reference evidence="2" key="2">
    <citation type="journal article" date="2022" name="Nat. Microbiol.">
        <title>A closed Candidatus Odinarchaeum chromosome exposes Asgard archaeal viruses.</title>
        <authorList>
            <person name="Tamarit D."/>
            <person name="Caceres E.F."/>
            <person name="Krupovic M."/>
            <person name="Nijland R."/>
            <person name="Eme L."/>
            <person name="Robinson N.P."/>
            <person name="Ettema T.J.G."/>
        </authorList>
    </citation>
    <scope>NUCLEOTIDE SEQUENCE</scope>
    <source>
        <strain evidence="2">LCB_4</strain>
    </source>
</reference>
<protein>
    <submittedName>
        <fullName evidence="2">Class I SAM-dependent methyltransferase</fullName>
    </submittedName>
</protein>
<reference evidence="2" key="1">
    <citation type="journal article" date="2017" name="Nature">
        <title>Asgard archaea illuminate the origin of eukaryotic cellular complexity.</title>
        <authorList>
            <person name="Zaremba-Niedzwiedzka K."/>
            <person name="Caceres E.F."/>
            <person name="Saw J.H."/>
            <person name="Backstrom D."/>
            <person name="Juzokaite L."/>
            <person name="Vancaester E."/>
            <person name="Seitz K.W."/>
            <person name="Anantharaman K."/>
            <person name="Starnawski P."/>
            <person name="Kjeldsen K.U."/>
            <person name="Scott M.B."/>
            <person name="Nunoura T."/>
            <person name="Banfield J.F."/>
            <person name="Schramm A."/>
            <person name="Baker B.J."/>
            <person name="Spang A."/>
            <person name="Ettema T.J.G."/>
        </authorList>
    </citation>
    <scope>NUCLEOTIDE SEQUENCE</scope>
    <source>
        <strain evidence="2">LCB_4</strain>
    </source>
</reference>
<gene>
    <name evidence="2" type="ORF">OdinLCB4_004780</name>
</gene>
<dbReference type="PANTHER" id="PTHR43861">
    <property type="entry name" value="TRANS-ACONITATE 2-METHYLTRANSFERASE-RELATED"/>
    <property type="match status" value="1"/>
</dbReference>
<accession>A0AAF0D151</accession>
<proteinExistence type="predicted"/>
<sequence length="292" mass="34097">MPPKYGTIKWFEYMFEKGDRWGHDWRASQSLRYKLYLNILKDILTKKSQIKILDIGCGICNFTHKVYDINRTNKIYGMDISKNAISYALKKYPHFTLCQAELPEIPFKGLSFDLIMCLEVLYYIKKPKRELSIKNIKNFLTRAGYFLFSTALGQGYLSEDEAIKLISKYFHIEKIIYNYGRICRLIERFLLKIMRGANLIKKILLGNRELTLSSKLKRSKKLILILKLAELGNKNLKLKSLLLKLINSLILVIKNFLSSERIAEVFYKLTKLLLKGRGKTHLIILAKKIEGD</sequence>
<dbReference type="InterPro" id="IPR029063">
    <property type="entry name" value="SAM-dependent_MTases_sf"/>
</dbReference>
<dbReference type="PANTHER" id="PTHR43861:SF6">
    <property type="entry name" value="METHYLTRANSFERASE TYPE 11"/>
    <property type="match status" value="1"/>
</dbReference>
<evidence type="ECO:0000313" key="2">
    <source>
        <dbReference type="EMBL" id="WEU39793.1"/>
    </source>
</evidence>
<dbReference type="Pfam" id="PF13847">
    <property type="entry name" value="Methyltransf_31"/>
    <property type="match status" value="1"/>
</dbReference>
<keyword evidence="2" id="KW-0489">Methyltransferase</keyword>
<dbReference type="GO" id="GO:0008168">
    <property type="term" value="F:methyltransferase activity"/>
    <property type="evidence" value="ECO:0007669"/>
    <property type="project" value="UniProtKB-KW"/>
</dbReference>
<dbReference type="CDD" id="cd02440">
    <property type="entry name" value="AdoMet_MTases"/>
    <property type="match status" value="1"/>
</dbReference>
<evidence type="ECO:0000259" key="1">
    <source>
        <dbReference type="Pfam" id="PF13847"/>
    </source>
</evidence>
<dbReference type="AlphaFoldDB" id="A0AAF0D151"/>
<dbReference type="EMBL" id="CP091871">
    <property type="protein sequence ID" value="WEU39793.1"/>
    <property type="molecule type" value="Genomic_DNA"/>
</dbReference>
<dbReference type="InterPro" id="IPR025714">
    <property type="entry name" value="Methyltranfer_dom"/>
</dbReference>
<feature type="domain" description="Methyltransferase" evidence="1">
    <location>
        <begin position="47"/>
        <end position="152"/>
    </location>
</feature>
<dbReference type="GO" id="GO:0032259">
    <property type="term" value="P:methylation"/>
    <property type="evidence" value="ECO:0007669"/>
    <property type="project" value="UniProtKB-KW"/>
</dbReference>
<dbReference type="KEGG" id="oyw:OdinLCB4_004780"/>
<dbReference type="Gene3D" id="3.40.50.150">
    <property type="entry name" value="Vaccinia Virus protein VP39"/>
    <property type="match status" value="1"/>
</dbReference>
<dbReference type="Proteomes" id="UP000186851">
    <property type="component" value="Chromosome"/>
</dbReference>
<keyword evidence="2" id="KW-0808">Transferase</keyword>
<name>A0AAF0D151_ODILC</name>
<organism evidence="2 3">
    <name type="scientific">Odinarchaeota yellowstonii (strain LCB_4)</name>
    <dbReference type="NCBI Taxonomy" id="1841599"/>
    <lineage>
        <taxon>Archaea</taxon>
        <taxon>Promethearchaeati</taxon>
        <taxon>Candidatus Odinarchaeota</taxon>
        <taxon>Candidatus Odinarchaeia</taxon>
        <taxon>Candidatus Odinarchaeales</taxon>
        <taxon>Candidatus Odinarchaeaceae</taxon>
        <taxon>Candidatus Odinarchaeum</taxon>
    </lineage>
</organism>
<dbReference type="SUPFAM" id="SSF53335">
    <property type="entry name" value="S-adenosyl-L-methionine-dependent methyltransferases"/>
    <property type="match status" value="1"/>
</dbReference>
<evidence type="ECO:0000313" key="3">
    <source>
        <dbReference type="Proteomes" id="UP000186851"/>
    </source>
</evidence>